<organism evidence="1 2">
    <name type="scientific">Allocoprobacillus halotolerans</name>
    <dbReference type="NCBI Taxonomy" id="2944914"/>
    <lineage>
        <taxon>Bacteria</taxon>
        <taxon>Bacillati</taxon>
        <taxon>Bacillota</taxon>
        <taxon>Erysipelotrichia</taxon>
        <taxon>Erysipelotrichales</taxon>
        <taxon>Erysipelotrichaceae</taxon>
        <taxon>Allocoprobacillus</taxon>
    </lineage>
</organism>
<dbReference type="Proteomes" id="UP001060112">
    <property type="component" value="Chromosome"/>
</dbReference>
<accession>A0ABY5I6X6</accession>
<dbReference type="EMBL" id="CP101620">
    <property type="protein sequence ID" value="UTY40765.1"/>
    <property type="molecule type" value="Genomic_DNA"/>
</dbReference>
<evidence type="ECO:0000313" key="1">
    <source>
        <dbReference type="EMBL" id="UTY40765.1"/>
    </source>
</evidence>
<proteinExistence type="predicted"/>
<sequence length="90" mass="10330">MVVGLPIEKLNDALSLNENDSIVFLHIVRKDGSFVIQNAETKEDNYFNWLMEKGEFSNQNGAQAIENLKDAIINRKTYSMEVTISEENRH</sequence>
<gene>
    <name evidence="1" type="ORF">NMU03_08440</name>
</gene>
<keyword evidence="2" id="KW-1185">Reference proteome</keyword>
<dbReference type="RefSeq" id="WP_290142243.1">
    <property type="nucleotide sequence ID" value="NZ_CP101620.1"/>
</dbReference>
<evidence type="ECO:0000313" key="2">
    <source>
        <dbReference type="Proteomes" id="UP001060112"/>
    </source>
</evidence>
<reference evidence="1" key="1">
    <citation type="submission" date="2022-07" db="EMBL/GenBank/DDBJ databases">
        <title>Faecal culturing of patients with breast cancer.</title>
        <authorList>
            <person name="Teng N.M.Y."/>
            <person name="Kiu R."/>
            <person name="Evans R."/>
            <person name="Baker D.J."/>
            <person name="Zenner C."/>
            <person name="Robinson S.D."/>
            <person name="Hall L.J."/>
        </authorList>
    </citation>
    <scope>NUCLEOTIDE SEQUENCE</scope>
    <source>
        <strain evidence="1">LH1062</strain>
    </source>
</reference>
<protein>
    <submittedName>
        <fullName evidence="1">Uncharacterized protein</fullName>
    </submittedName>
</protein>
<name>A0ABY5I6X6_9FIRM</name>